<dbReference type="RefSeq" id="WP_133996761.1">
    <property type="nucleotide sequence ID" value="NZ_SODV01000002.1"/>
</dbReference>
<name>A0A4R8DG18_9BACT</name>
<dbReference type="InterPro" id="IPR050204">
    <property type="entry name" value="AraC_XylS_family_regulators"/>
</dbReference>
<keyword evidence="1" id="KW-0805">Transcription regulation</keyword>
<feature type="domain" description="HTH araC/xylS-type" evidence="4">
    <location>
        <begin position="181"/>
        <end position="279"/>
    </location>
</feature>
<dbReference type="GO" id="GO:0003700">
    <property type="term" value="F:DNA-binding transcription factor activity"/>
    <property type="evidence" value="ECO:0007669"/>
    <property type="project" value="InterPro"/>
</dbReference>
<dbReference type="PROSITE" id="PS01124">
    <property type="entry name" value="HTH_ARAC_FAMILY_2"/>
    <property type="match status" value="1"/>
</dbReference>
<evidence type="ECO:0000259" key="4">
    <source>
        <dbReference type="PROSITE" id="PS01124"/>
    </source>
</evidence>
<comment type="caution">
    <text evidence="5">The sequence shown here is derived from an EMBL/GenBank/DDBJ whole genome shotgun (WGS) entry which is preliminary data.</text>
</comment>
<evidence type="ECO:0000313" key="5">
    <source>
        <dbReference type="EMBL" id="TDW96397.1"/>
    </source>
</evidence>
<dbReference type="OrthoDB" id="4480133at2"/>
<evidence type="ECO:0000256" key="2">
    <source>
        <dbReference type="ARBA" id="ARBA00023125"/>
    </source>
</evidence>
<dbReference type="PANTHER" id="PTHR46796">
    <property type="entry name" value="HTH-TYPE TRANSCRIPTIONAL ACTIVATOR RHAS-RELATED"/>
    <property type="match status" value="1"/>
</dbReference>
<dbReference type="AlphaFoldDB" id="A0A4R8DG18"/>
<dbReference type="GO" id="GO:0043565">
    <property type="term" value="F:sequence-specific DNA binding"/>
    <property type="evidence" value="ECO:0007669"/>
    <property type="project" value="InterPro"/>
</dbReference>
<proteinExistence type="predicted"/>
<accession>A0A4R8DG18</accession>
<dbReference type="PROSITE" id="PS00041">
    <property type="entry name" value="HTH_ARAC_FAMILY_1"/>
    <property type="match status" value="1"/>
</dbReference>
<dbReference type="Pfam" id="PF22200">
    <property type="entry name" value="ExsA_N"/>
    <property type="match status" value="1"/>
</dbReference>
<dbReference type="InterPro" id="IPR054015">
    <property type="entry name" value="ExsA-like_N"/>
</dbReference>
<organism evidence="5 6">
    <name type="scientific">Dinghuibacter silviterrae</name>
    <dbReference type="NCBI Taxonomy" id="1539049"/>
    <lineage>
        <taxon>Bacteria</taxon>
        <taxon>Pseudomonadati</taxon>
        <taxon>Bacteroidota</taxon>
        <taxon>Chitinophagia</taxon>
        <taxon>Chitinophagales</taxon>
        <taxon>Chitinophagaceae</taxon>
        <taxon>Dinghuibacter</taxon>
    </lineage>
</organism>
<evidence type="ECO:0000313" key="6">
    <source>
        <dbReference type="Proteomes" id="UP000294498"/>
    </source>
</evidence>
<protein>
    <submittedName>
        <fullName evidence="5">AraC family transcriptional regulator</fullName>
    </submittedName>
</protein>
<dbReference type="Proteomes" id="UP000294498">
    <property type="component" value="Unassembled WGS sequence"/>
</dbReference>
<dbReference type="SUPFAM" id="SSF46689">
    <property type="entry name" value="Homeodomain-like"/>
    <property type="match status" value="2"/>
</dbReference>
<dbReference type="InterPro" id="IPR018060">
    <property type="entry name" value="HTH_AraC"/>
</dbReference>
<dbReference type="InterPro" id="IPR009057">
    <property type="entry name" value="Homeodomain-like_sf"/>
</dbReference>
<dbReference type="PANTHER" id="PTHR46796:SF6">
    <property type="entry name" value="ARAC SUBFAMILY"/>
    <property type="match status" value="1"/>
</dbReference>
<keyword evidence="2" id="KW-0238">DNA-binding</keyword>
<dbReference type="PRINTS" id="PR00032">
    <property type="entry name" value="HTHARAC"/>
</dbReference>
<evidence type="ECO:0000256" key="3">
    <source>
        <dbReference type="ARBA" id="ARBA00023163"/>
    </source>
</evidence>
<dbReference type="EMBL" id="SODV01000002">
    <property type="protein sequence ID" value="TDW96397.1"/>
    <property type="molecule type" value="Genomic_DNA"/>
</dbReference>
<gene>
    <name evidence="5" type="ORF">EDB95_4226</name>
</gene>
<sequence length="289" mass="32776">MQDIFSAPQHVLSAGDDLRMVRYVQYEDTERACLSLDHSILSLVLKGRKHLYHTGGKVEIGPGEGFFAARGNYLRTERRGNGPGGYVTLVIRCSDAFLASLLLPSEPVSASLDPVMLLRQDPLIDDLVAQLSHYFDRFYEKPRLETVLPLKIRELLTLLATAPANKGFSTLLRKGPTAPSDPLHALMEAHYKEPLTLEQWAFLAGQSLSSFKRKFETVYGMPPRRWIQQRRLQEAHLLLTDARYNVTEVCYETGFQNLAHFIHAFKERYGITPKQRQLAPEPPAILFGR</sequence>
<dbReference type="InterPro" id="IPR020449">
    <property type="entry name" value="Tscrpt_reg_AraC-type_HTH"/>
</dbReference>
<dbReference type="SMART" id="SM00342">
    <property type="entry name" value="HTH_ARAC"/>
    <property type="match status" value="1"/>
</dbReference>
<dbReference type="Gene3D" id="1.10.10.60">
    <property type="entry name" value="Homeodomain-like"/>
    <property type="match status" value="2"/>
</dbReference>
<dbReference type="InterPro" id="IPR018062">
    <property type="entry name" value="HTH_AraC-typ_CS"/>
</dbReference>
<keyword evidence="3" id="KW-0804">Transcription</keyword>
<keyword evidence="6" id="KW-1185">Reference proteome</keyword>
<dbReference type="Pfam" id="PF12833">
    <property type="entry name" value="HTH_18"/>
    <property type="match status" value="1"/>
</dbReference>
<reference evidence="5 6" key="1">
    <citation type="submission" date="2019-03" db="EMBL/GenBank/DDBJ databases">
        <title>Genomic Encyclopedia of Type Strains, Phase IV (KMG-IV): sequencing the most valuable type-strain genomes for metagenomic binning, comparative biology and taxonomic classification.</title>
        <authorList>
            <person name="Goeker M."/>
        </authorList>
    </citation>
    <scope>NUCLEOTIDE SEQUENCE [LARGE SCALE GENOMIC DNA]</scope>
    <source>
        <strain evidence="5 6">DSM 100059</strain>
    </source>
</reference>
<evidence type="ECO:0000256" key="1">
    <source>
        <dbReference type="ARBA" id="ARBA00023015"/>
    </source>
</evidence>